<accession>A0ABQ3SKX0</accession>
<reference evidence="3" key="1">
    <citation type="submission" date="2023-07" db="EMBL/GenBank/DDBJ databases">
        <title>Whole genome shotgun sequence of Streptomyces nojiriensis NBRC 13794.</title>
        <authorList>
            <person name="Komaki H."/>
            <person name="Tamura T."/>
        </authorList>
    </citation>
    <scope>NUCLEOTIDE SEQUENCE [LARGE SCALE GENOMIC DNA]</scope>
    <source>
        <strain evidence="3">NBRC 13794</strain>
    </source>
</reference>
<evidence type="ECO:0000313" key="3">
    <source>
        <dbReference type="Proteomes" id="UP000613974"/>
    </source>
</evidence>
<dbReference type="Proteomes" id="UP000613974">
    <property type="component" value="Unassembled WGS sequence"/>
</dbReference>
<dbReference type="GeneID" id="95587144"/>
<keyword evidence="3" id="KW-1185">Reference proteome</keyword>
<feature type="transmembrane region" description="Helical" evidence="1">
    <location>
        <begin position="50"/>
        <end position="69"/>
    </location>
</feature>
<dbReference type="RefSeq" id="WP_189746978.1">
    <property type="nucleotide sequence ID" value="NZ_BMRL01000024.1"/>
</dbReference>
<evidence type="ECO:0000313" key="2">
    <source>
        <dbReference type="EMBL" id="GHI68786.1"/>
    </source>
</evidence>
<name>A0ABQ3SKX0_9ACTN</name>
<keyword evidence="1" id="KW-1133">Transmembrane helix</keyword>
<gene>
    <name evidence="2" type="ORF">Snoj_27040</name>
</gene>
<comment type="caution">
    <text evidence="2">The sequence shown here is derived from an EMBL/GenBank/DDBJ whole genome shotgun (WGS) entry which is preliminary data.</text>
</comment>
<keyword evidence="1" id="KW-0812">Transmembrane</keyword>
<sequence length="105" mass="11103">MQAHTHPRGGICLPSPTPGPWWSAPSRAVRRSRDHFGRLVRRHGASTVRLAAYVLAGALAGTTGFAAGLAPAESAGLGLNVAATTAAFWPPRRVRRITVRRTGGR</sequence>
<protein>
    <submittedName>
        <fullName evidence="2">Uncharacterized protein</fullName>
    </submittedName>
</protein>
<organism evidence="2 3">
    <name type="scientific">Streptomyces nojiriensis</name>
    <dbReference type="NCBI Taxonomy" id="66374"/>
    <lineage>
        <taxon>Bacteria</taxon>
        <taxon>Bacillati</taxon>
        <taxon>Actinomycetota</taxon>
        <taxon>Actinomycetes</taxon>
        <taxon>Kitasatosporales</taxon>
        <taxon>Streptomycetaceae</taxon>
        <taxon>Streptomyces</taxon>
    </lineage>
</organism>
<keyword evidence="1" id="KW-0472">Membrane</keyword>
<proteinExistence type="predicted"/>
<evidence type="ECO:0000256" key="1">
    <source>
        <dbReference type="SAM" id="Phobius"/>
    </source>
</evidence>
<dbReference type="EMBL" id="BNEC01000003">
    <property type="protein sequence ID" value="GHI68786.1"/>
    <property type="molecule type" value="Genomic_DNA"/>
</dbReference>